<evidence type="ECO:0000313" key="2">
    <source>
        <dbReference type="EMBL" id="CEH16524.1"/>
    </source>
</evidence>
<protein>
    <submittedName>
        <fullName evidence="2">Uncharacterized protein</fullName>
    </submittedName>
</protein>
<name>A0A0P1BL79_9BASI</name>
<keyword evidence="1" id="KW-0812">Transmembrane</keyword>
<dbReference type="EMBL" id="CCYA01000318">
    <property type="protein sequence ID" value="CEH16524.1"/>
    <property type="molecule type" value="Genomic_DNA"/>
</dbReference>
<evidence type="ECO:0000256" key="1">
    <source>
        <dbReference type="SAM" id="Phobius"/>
    </source>
</evidence>
<accession>A0A0P1BL79</accession>
<feature type="transmembrane region" description="Helical" evidence="1">
    <location>
        <begin position="39"/>
        <end position="60"/>
    </location>
</feature>
<keyword evidence="1" id="KW-0472">Membrane</keyword>
<reference evidence="2 3" key="1">
    <citation type="submission" date="2014-09" db="EMBL/GenBank/DDBJ databases">
        <authorList>
            <person name="Magalhaes I.L.F."/>
            <person name="Oliveira U."/>
            <person name="Santos F.R."/>
            <person name="Vidigal T.H.D.A."/>
            <person name="Brescovit A.D."/>
            <person name="Santos A.J."/>
        </authorList>
    </citation>
    <scope>NUCLEOTIDE SEQUENCE [LARGE SCALE GENOMIC DNA]</scope>
</reference>
<keyword evidence="1" id="KW-1133">Transmembrane helix</keyword>
<sequence length="113" mass="12595">MALLAFPKHDFVCHVFFSSFLLLHHLLSSATSIAFTSDFFAHTLLALVAQSPFTSASIAASHLSRFELTDCHSPRCRLFDFLSSVLLFCCAIIYPLTFAQTGLLTFPFHSFQS</sequence>
<dbReference type="AlphaFoldDB" id="A0A0P1BL79"/>
<feature type="transmembrane region" description="Helical" evidence="1">
    <location>
        <begin position="81"/>
        <end position="103"/>
    </location>
</feature>
<keyword evidence="3" id="KW-1185">Reference proteome</keyword>
<proteinExistence type="predicted"/>
<dbReference type="Proteomes" id="UP000054845">
    <property type="component" value="Unassembled WGS sequence"/>
</dbReference>
<evidence type="ECO:0000313" key="3">
    <source>
        <dbReference type="Proteomes" id="UP000054845"/>
    </source>
</evidence>
<organism evidence="2 3">
    <name type="scientific">Ceraceosorus bombacis</name>
    <dbReference type="NCBI Taxonomy" id="401625"/>
    <lineage>
        <taxon>Eukaryota</taxon>
        <taxon>Fungi</taxon>
        <taxon>Dikarya</taxon>
        <taxon>Basidiomycota</taxon>
        <taxon>Ustilaginomycotina</taxon>
        <taxon>Exobasidiomycetes</taxon>
        <taxon>Ceraceosorales</taxon>
        <taxon>Ceraceosoraceae</taxon>
        <taxon>Ceraceosorus</taxon>
    </lineage>
</organism>